<dbReference type="RefSeq" id="WP_346074768.1">
    <property type="nucleotide sequence ID" value="NZ_BAAARB010000002.1"/>
</dbReference>
<dbReference type="SUPFAM" id="SSF52980">
    <property type="entry name" value="Restriction endonuclease-like"/>
    <property type="match status" value="1"/>
</dbReference>
<evidence type="ECO:0000313" key="1">
    <source>
        <dbReference type="EMBL" id="GAA2368582.1"/>
    </source>
</evidence>
<name>A0ABN3H3P1_9ACTN</name>
<accession>A0ABN3H3P1</accession>
<evidence type="ECO:0008006" key="3">
    <source>
        <dbReference type="Google" id="ProtNLM"/>
    </source>
</evidence>
<dbReference type="Gene3D" id="3.40.960.10">
    <property type="entry name" value="VSR Endonuclease"/>
    <property type="match status" value="1"/>
</dbReference>
<protein>
    <recommendedName>
        <fullName evidence="3">DUF559 domain-containing protein</fullName>
    </recommendedName>
</protein>
<gene>
    <name evidence="1" type="ORF">GCM10009855_04840</name>
</gene>
<organism evidence="1 2">
    <name type="scientific">Gordonia cholesterolivorans</name>
    <dbReference type="NCBI Taxonomy" id="559625"/>
    <lineage>
        <taxon>Bacteria</taxon>
        <taxon>Bacillati</taxon>
        <taxon>Actinomycetota</taxon>
        <taxon>Actinomycetes</taxon>
        <taxon>Mycobacteriales</taxon>
        <taxon>Gordoniaceae</taxon>
        <taxon>Gordonia</taxon>
    </lineage>
</organism>
<dbReference type="Proteomes" id="UP001501170">
    <property type="component" value="Unassembled WGS sequence"/>
</dbReference>
<dbReference type="EMBL" id="BAAARB010000002">
    <property type="protein sequence ID" value="GAA2368582.1"/>
    <property type="molecule type" value="Genomic_DNA"/>
</dbReference>
<dbReference type="InterPro" id="IPR011335">
    <property type="entry name" value="Restrct_endonuc-II-like"/>
</dbReference>
<sequence length="278" mass="31936">MERIPDGVYPHRELLATLGRGDLDILIREKTARRLRHGWYAVGEPSAADVAAVRRGGVISCVTALNRHGVWTPEDHRFHVRGNSSAIRSRKGPFCRQFGRPEPEYGLVDDVPTALRHAARCLDDEGFVVVCDSILNKRLMTAEQIEYQFRSAPRHITKLLDRCDGRAESGPETMTRFRLRSQNVKVRIQVVIDGLGRVDLVVGRWLSIEIDGWEFHGDRTHFQNDRTRDAIALELGYYPLRFTYDDVVFRWPDTNARIMTAIRRGAHLRSHFTDQIPR</sequence>
<keyword evidence="2" id="KW-1185">Reference proteome</keyword>
<comment type="caution">
    <text evidence="1">The sequence shown here is derived from an EMBL/GenBank/DDBJ whole genome shotgun (WGS) entry which is preliminary data.</text>
</comment>
<proteinExistence type="predicted"/>
<reference evidence="1 2" key="1">
    <citation type="journal article" date="2019" name="Int. J. Syst. Evol. Microbiol.">
        <title>The Global Catalogue of Microorganisms (GCM) 10K type strain sequencing project: providing services to taxonomists for standard genome sequencing and annotation.</title>
        <authorList>
            <consortium name="The Broad Institute Genomics Platform"/>
            <consortium name="The Broad Institute Genome Sequencing Center for Infectious Disease"/>
            <person name="Wu L."/>
            <person name="Ma J."/>
        </authorList>
    </citation>
    <scope>NUCLEOTIDE SEQUENCE [LARGE SCALE GENOMIC DNA]</scope>
    <source>
        <strain evidence="1 2">JCM 16227</strain>
    </source>
</reference>
<evidence type="ECO:0000313" key="2">
    <source>
        <dbReference type="Proteomes" id="UP001501170"/>
    </source>
</evidence>